<protein>
    <recommendedName>
        <fullName evidence="3">ribonuclease H</fullName>
        <ecNumber evidence="3">3.1.26.4</ecNumber>
    </recommendedName>
</protein>
<dbReference type="InterPro" id="IPR036397">
    <property type="entry name" value="RNaseH_sf"/>
</dbReference>
<dbReference type="InterPro" id="IPR050092">
    <property type="entry name" value="RNase_H"/>
</dbReference>
<dbReference type="GO" id="GO:0043137">
    <property type="term" value="P:DNA replication, removal of RNA primer"/>
    <property type="evidence" value="ECO:0007669"/>
    <property type="project" value="TreeGrafter"/>
</dbReference>
<reference evidence="9" key="1">
    <citation type="submission" date="2022-07" db="EMBL/GenBank/DDBJ databases">
        <title>Genome Sequence of Leucocoprinus birnbaumii.</title>
        <authorList>
            <person name="Buettner E."/>
        </authorList>
    </citation>
    <scope>NUCLEOTIDE SEQUENCE</scope>
    <source>
        <strain evidence="9">VT141</strain>
    </source>
</reference>
<evidence type="ECO:0000256" key="3">
    <source>
        <dbReference type="ARBA" id="ARBA00012180"/>
    </source>
</evidence>
<proteinExistence type="inferred from homology"/>
<dbReference type="Proteomes" id="UP001213000">
    <property type="component" value="Unassembled WGS sequence"/>
</dbReference>
<dbReference type="InterPro" id="IPR012337">
    <property type="entry name" value="RNaseH-like_sf"/>
</dbReference>
<evidence type="ECO:0000256" key="2">
    <source>
        <dbReference type="ARBA" id="ARBA00005300"/>
    </source>
</evidence>
<comment type="similarity">
    <text evidence="2">Belongs to the RNase H family.</text>
</comment>
<evidence type="ECO:0000256" key="7">
    <source>
        <dbReference type="ARBA" id="ARBA00022801"/>
    </source>
</evidence>
<dbReference type="CDD" id="cd13934">
    <property type="entry name" value="RNase_H_Dikarya_like"/>
    <property type="match status" value="1"/>
</dbReference>
<feature type="domain" description="RNase H type-1" evidence="8">
    <location>
        <begin position="40"/>
        <end position="200"/>
    </location>
</feature>
<dbReference type="InterPro" id="IPR002156">
    <property type="entry name" value="RNaseH_domain"/>
</dbReference>
<evidence type="ECO:0000259" key="8">
    <source>
        <dbReference type="PROSITE" id="PS50879"/>
    </source>
</evidence>
<evidence type="ECO:0000313" key="9">
    <source>
        <dbReference type="EMBL" id="KAJ3557596.1"/>
    </source>
</evidence>
<dbReference type="PROSITE" id="PS50879">
    <property type="entry name" value="RNASE_H_1"/>
    <property type="match status" value="1"/>
</dbReference>
<gene>
    <name evidence="9" type="ORF">NP233_g11699</name>
</gene>
<keyword evidence="5" id="KW-0479">Metal-binding</keyword>
<dbReference type="EMBL" id="JANIEX010001468">
    <property type="protein sequence ID" value="KAJ3557596.1"/>
    <property type="molecule type" value="Genomic_DNA"/>
</dbReference>
<evidence type="ECO:0000313" key="10">
    <source>
        <dbReference type="Proteomes" id="UP001213000"/>
    </source>
</evidence>
<dbReference type="AlphaFoldDB" id="A0AAD5VFW8"/>
<organism evidence="9 10">
    <name type="scientific">Leucocoprinus birnbaumii</name>
    <dbReference type="NCBI Taxonomy" id="56174"/>
    <lineage>
        <taxon>Eukaryota</taxon>
        <taxon>Fungi</taxon>
        <taxon>Dikarya</taxon>
        <taxon>Basidiomycota</taxon>
        <taxon>Agaricomycotina</taxon>
        <taxon>Agaricomycetes</taxon>
        <taxon>Agaricomycetidae</taxon>
        <taxon>Agaricales</taxon>
        <taxon>Agaricineae</taxon>
        <taxon>Agaricaceae</taxon>
        <taxon>Leucocoprinus</taxon>
    </lineage>
</organism>
<dbReference type="Gene3D" id="3.30.420.10">
    <property type="entry name" value="Ribonuclease H-like superfamily/Ribonuclease H"/>
    <property type="match status" value="1"/>
</dbReference>
<evidence type="ECO:0000256" key="6">
    <source>
        <dbReference type="ARBA" id="ARBA00022759"/>
    </source>
</evidence>
<evidence type="ECO:0000256" key="5">
    <source>
        <dbReference type="ARBA" id="ARBA00022723"/>
    </source>
</evidence>
<comment type="catalytic activity">
    <reaction evidence="1">
        <text>Endonucleolytic cleavage to 5'-phosphomonoester.</text>
        <dbReference type="EC" id="3.1.26.4"/>
    </reaction>
</comment>
<dbReference type="GO" id="GO:0004523">
    <property type="term" value="F:RNA-DNA hybrid ribonuclease activity"/>
    <property type="evidence" value="ECO:0007669"/>
    <property type="project" value="UniProtKB-EC"/>
</dbReference>
<keyword evidence="7" id="KW-0378">Hydrolase</keyword>
<name>A0AAD5VFW8_9AGAR</name>
<evidence type="ECO:0000256" key="1">
    <source>
        <dbReference type="ARBA" id="ARBA00000077"/>
    </source>
</evidence>
<comment type="caution">
    <text evidence="9">The sequence shown here is derived from an EMBL/GenBank/DDBJ whole genome shotgun (WGS) entry which is preliminary data.</text>
</comment>
<sequence>MPSGTVALPHRVFIPAPNENGETSADKLVLHCPNCDRCYVEKDIAIYIDGACSGNGTSNARAGIGVFVCCGSDWNVSRPLTDGPQTSQRAEIQAAITALRIARQFYMEGDFDDIRRKKGRGVVLISDSAYVVNAMTDWVDKWQRNGWKTSEGRLVTNMADFIELDLLVSFFEGFRIPVRFWKVRRSENGLADRLAKEAIGL</sequence>
<dbReference type="PANTHER" id="PTHR10642:SF26">
    <property type="entry name" value="RIBONUCLEASE H1"/>
    <property type="match status" value="1"/>
</dbReference>
<keyword evidence="10" id="KW-1185">Reference proteome</keyword>
<dbReference type="PANTHER" id="PTHR10642">
    <property type="entry name" value="RIBONUCLEASE H1"/>
    <property type="match status" value="1"/>
</dbReference>
<dbReference type="GO" id="GO:0003676">
    <property type="term" value="F:nucleic acid binding"/>
    <property type="evidence" value="ECO:0007669"/>
    <property type="project" value="InterPro"/>
</dbReference>
<evidence type="ECO:0000256" key="4">
    <source>
        <dbReference type="ARBA" id="ARBA00022722"/>
    </source>
</evidence>
<dbReference type="Pfam" id="PF00075">
    <property type="entry name" value="RNase_H"/>
    <property type="match status" value="1"/>
</dbReference>
<keyword evidence="6" id="KW-0255">Endonuclease</keyword>
<accession>A0AAD5VFW8</accession>
<keyword evidence="4" id="KW-0540">Nuclease</keyword>
<dbReference type="GO" id="GO:0046872">
    <property type="term" value="F:metal ion binding"/>
    <property type="evidence" value="ECO:0007669"/>
    <property type="project" value="UniProtKB-KW"/>
</dbReference>
<dbReference type="SUPFAM" id="SSF53098">
    <property type="entry name" value="Ribonuclease H-like"/>
    <property type="match status" value="1"/>
</dbReference>
<dbReference type="EC" id="3.1.26.4" evidence="3"/>